<dbReference type="AlphaFoldDB" id="A0AB34H2W4"/>
<dbReference type="EMBL" id="JAIQCJ010002005">
    <property type="protein sequence ID" value="KAJ8785758.1"/>
    <property type="molecule type" value="Genomic_DNA"/>
</dbReference>
<gene>
    <name evidence="2" type="ORF">J1605_006718</name>
</gene>
<sequence length="161" mass="18083">MSLIWVWSPCSRCHSPLGPHAHLHLPVPKPQSDLVKSGLVLTGALVHLPGCAKTAVLVVKTLRYFHAIVNFCIGLQIDAFSDQDASYERNGNNSHSYWKPKRTKRSHNTEKQNDLSPGPRAIPSAHFLQYHLESHSREYRSRLYLPASRSLCHQSSPGLDL</sequence>
<evidence type="ECO:0000313" key="2">
    <source>
        <dbReference type="EMBL" id="KAJ8785758.1"/>
    </source>
</evidence>
<evidence type="ECO:0000256" key="1">
    <source>
        <dbReference type="SAM" id="MobiDB-lite"/>
    </source>
</evidence>
<reference evidence="2 3" key="1">
    <citation type="submission" date="2022-11" db="EMBL/GenBank/DDBJ databases">
        <title>Whole genome sequence of Eschrichtius robustus ER-17-0199.</title>
        <authorList>
            <person name="Bruniche-Olsen A."/>
            <person name="Black A.N."/>
            <person name="Fields C.J."/>
            <person name="Walden K."/>
            <person name="Dewoody J.A."/>
        </authorList>
    </citation>
    <scope>NUCLEOTIDE SEQUENCE [LARGE SCALE GENOMIC DNA]</scope>
    <source>
        <strain evidence="2">ER-17-0199</strain>
        <tissue evidence="2">Blubber</tissue>
    </source>
</reference>
<evidence type="ECO:0000313" key="3">
    <source>
        <dbReference type="Proteomes" id="UP001159641"/>
    </source>
</evidence>
<proteinExistence type="predicted"/>
<organism evidence="2 3">
    <name type="scientific">Eschrichtius robustus</name>
    <name type="common">California gray whale</name>
    <name type="synonym">Eschrichtius gibbosus</name>
    <dbReference type="NCBI Taxonomy" id="9764"/>
    <lineage>
        <taxon>Eukaryota</taxon>
        <taxon>Metazoa</taxon>
        <taxon>Chordata</taxon>
        <taxon>Craniata</taxon>
        <taxon>Vertebrata</taxon>
        <taxon>Euteleostomi</taxon>
        <taxon>Mammalia</taxon>
        <taxon>Eutheria</taxon>
        <taxon>Laurasiatheria</taxon>
        <taxon>Artiodactyla</taxon>
        <taxon>Whippomorpha</taxon>
        <taxon>Cetacea</taxon>
        <taxon>Mysticeti</taxon>
        <taxon>Eschrichtiidae</taxon>
        <taxon>Eschrichtius</taxon>
    </lineage>
</organism>
<comment type="caution">
    <text evidence="2">The sequence shown here is derived from an EMBL/GenBank/DDBJ whole genome shotgun (WGS) entry which is preliminary data.</text>
</comment>
<keyword evidence="3" id="KW-1185">Reference proteome</keyword>
<protein>
    <submittedName>
        <fullName evidence="2">Uncharacterized protein</fullName>
    </submittedName>
</protein>
<dbReference type="Proteomes" id="UP001159641">
    <property type="component" value="Unassembled WGS sequence"/>
</dbReference>
<feature type="region of interest" description="Disordered" evidence="1">
    <location>
        <begin position="89"/>
        <end position="122"/>
    </location>
</feature>
<accession>A0AB34H2W4</accession>
<name>A0AB34H2W4_ESCRO</name>